<comment type="subcellular location">
    <subcellularLocation>
        <location evidence="1">Cytoplasm</location>
    </subcellularLocation>
</comment>
<dbReference type="Gene3D" id="1.20.900.10">
    <property type="entry name" value="Dbl homology (DH) domain"/>
    <property type="match status" value="1"/>
</dbReference>
<protein>
    <submittedName>
        <fullName evidence="5">Neuroepithelial cell-transforming gene 1 protein</fullName>
    </submittedName>
</protein>
<sequence>MCAKLKYVWFVFYCFHVTVVGGTMDDDPTSLKDFFVEPQKGFWLRKRKRRNSDAVSMCSLDLTLAPEPENKRKRRLSKVASLANLLSTPMRPVMKIGASLQRSFAGGRMDSPSTSTSPRSSSPCNFLQRSCSILRTPATNSQQIATLRHAKQRLTRCWSQAIARNNTMELGLQEVKRQEAIYELWSGEDGIVEDLEFVQDKYQSSMMQLHLLSEEEAQCVFGGIDNLLKIHRSLRDNLVSLRNSAGITESVGKTLLNWIPGLNCYIGHCSNQVWARALLEEKNINKRFQEFLKQCLESSFSRRLDLWTFLDVPRSRLTKYPLLVGEILRHTPSGHEDVIPLSKTASALTLVLQQTDVAIGAAECRLVCTRLQFPHDHSSRDLVDKCTAVLCSGELKDRRGTKFNCFLFDKCFVVTRICRPSVKFTVCAPIIPAEQITFEEVELRGRSAGSETARTGQAAFRVGFKDAAVGSHRIFAATNEHVRKHWMYCMKQVTSSQENIKTKSSSPPEAKKKIKSVVPCKCMNKSVLNGNNSQFTRPFRQRNRVSKSVTRDNLV</sequence>
<feature type="compositionally biased region" description="Low complexity" evidence="3">
    <location>
        <begin position="111"/>
        <end position="123"/>
    </location>
</feature>
<evidence type="ECO:0000313" key="6">
    <source>
        <dbReference type="Proteomes" id="UP000027135"/>
    </source>
</evidence>
<keyword evidence="2" id="KW-0963">Cytoplasm</keyword>
<keyword evidence="6" id="KW-1185">Reference proteome</keyword>
<dbReference type="SMART" id="SM00325">
    <property type="entry name" value="RhoGEF"/>
    <property type="match status" value="1"/>
</dbReference>
<dbReference type="Pfam" id="PF00621">
    <property type="entry name" value="RhoGEF"/>
    <property type="match status" value="1"/>
</dbReference>
<dbReference type="eggNOG" id="KOG4305">
    <property type="taxonomic scope" value="Eukaryota"/>
</dbReference>
<evidence type="ECO:0000313" key="5">
    <source>
        <dbReference type="EMBL" id="KDR16226.1"/>
    </source>
</evidence>
<dbReference type="SUPFAM" id="SSF48065">
    <property type="entry name" value="DBL homology domain (DH-domain)"/>
    <property type="match status" value="1"/>
</dbReference>
<dbReference type="InterPro" id="IPR001331">
    <property type="entry name" value="GDS_CDC24_CS"/>
</dbReference>
<dbReference type="InterPro" id="IPR000219">
    <property type="entry name" value="DH_dom"/>
</dbReference>
<accession>A0A067R0G6</accession>
<dbReference type="PANTHER" id="PTHR46006:SF8">
    <property type="entry name" value="DH DOMAIN-CONTAINING PROTEIN"/>
    <property type="match status" value="1"/>
</dbReference>
<dbReference type="GO" id="GO:0005085">
    <property type="term" value="F:guanyl-nucleotide exchange factor activity"/>
    <property type="evidence" value="ECO:0007669"/>
    <property type="project" value="InterPro"/>
</dbReference>
<dbReference type="Gene3D" id="2.30.29.30">
    <property type="entry name" value="Pleckstrin-homology domain (PH domain)/Phosphotyrosine-binding domain (PTB)"/>
    <property type="match status" value="1"/>
</dbReference>
<dbReference type="InterPro" id="IPR051480">
    <property type="entry name" value="Endocytic_GEF_Adapter"/>
</dbReference>
<evidence type="ECO:0000259" key="4">
    <source>
        <dbReference type="PROSITE" id="PS50010"/>
    </source>
</evidence>
<dbReference type="OMA" id="XRSISFR"/>
<dbReference type="GO" id="GO:0005737">
    <property type="term" value="C:cytoplasm"/>
    <property type="evidence" value="ECO:0007669"/>
    <property type="project" value="UniProtKB-SubCell"/>
</dbReference>
<gene>
    <name evidence="5" type="ORF">L798_09643</name>
</gene>
<proteinExistence type="predicted"/>
<evidence type="ECO:0000256" key="2">
    <source>
        <dbReference type="ARBA" id="ARBA00022490"/>
    </source>
</evidence>
<feature type="region of interest" description="Disordered" evidence="3">
    <location>
        <begin position="104"/>
        <end position="123"/>
    </location>
</feature>
<dbReference type="EMBL" id="KK852804">
    <property type="protein sequence ID" value="KDR16226.1"/>
    <property type="molecule type" value="Genomic_DNA"/>
</dbReference>
<dbReference type="Proteomes" id="UP000027135">
    <property type="component" value="Unassembled WGS sequence"/>
</dbReference>
<feature type="domain" description="DH" evidence="4">
    <location>
        <begin position="176"/>
        <end position="358"/>
    </location>
</feature>
<dbReference type="STRING" id="136037.A0A067R0G6"/>
<name>A0A067R0G6_ZOONE</name>
<evidence type="ECO:0000256" key="3">
    <source>
        <dbReference type="SAM" id="MobiDB-lite"/>
    </source>
</evidence>
<evidence type="ECO:0000256" key="1">
    <source>
        <dbReference type="ARBA" id="ARBA00004496"/>
    </source>
</evidence>
<dbReference type="InterPro" id="IPR035899">
    <property type="entry name" value="DBL_dom_sf"/>
</dbReference>
<dbReference type="InterPro" id="IPR011993">
    <property type="entry name" value="PH-like_dom_sf"/>
</dbReference>
<dbReference type="InParanoid" id="A0A067R0G6"/>
<organism evidence="5 6">
    <name type="scientific">Zootermopsis nevadensis</name>
    <name type="common">Dampwood termite</name>
    <dbReference type="NCBI Taxonomy" id="136037"/>
    <lineage>
        <taxon>Eukaryota</taxon>
        <taxon>Metazoa</taxon>
        <taxon>Ecdysozoa</taxon>
        <taxon>Arthropoda</taxon>
        <taxon>Hexapoda</taxon>
        <taxon>Insecta</taxon>
        <taxon>Pterygota</taxon>
        <taxon>Neoptera</taxon>
        <taxon>Polyneoptera</taxon>
        <taxon>Dictyoptera</taxon>
        <taxon>Blattodea</taxon>
        <taxon>Blattoidea</taxon>
        <taxon>Termitoidae</taxon>
        <taxon>Termopsidae</taxon>
        <taxon>Zootermopsis</taxon>
    </lineage>
</organism>
<reference evidence="5 6" key="1">
    <citation type="journal article" date="2014" name="Nat. Commun.">
        <title>Molecular traces of alternative social organization in a termite genome.</title>
        <authorList>
            <person name="Terrapon N."/>
            <person name="Li C."/>
            <person name="Robertson H.M."/>
            <person name="Ji L."/>
            <person name="Meng X."/>
            <person name="Booth W."/>
            <person name="Chen Z."/>
            <person name="Childers C.P."/>
            <person name="Glastad K.M."/>
            <person name="Gokhale K."/>
            <person name="Gowin J."/>
            <person name="Gronenberg W."/>
            <person name="Hermansen R.A."/>
            <person name="Hu H."/>
            <person name="Hunt B.G."/>
            <person name="Huylmans A.K."/>
            <person name="Khalil S.M."/>
            <person name="Mitchell R.D."/>
            <person name="Munoz-Torres M.C."/>
            <person name="Mustard J.A."/>
            <person name="Pan H."/>
            <person name="Reese J.T."/>
            <person name="Scharf M.E."/>
            <person name="Sun F."/>
            <person name="Vogel H."/>
            <person name="Xiao J."/>
            <person name="Yang W."/>
            <person name="Yang Z."/>
            <person name="Yang Z."/>
            <person name="Zhou J."/>
            <person name="Zhu J."/>
            <person name="Brent C.S."/>
            <person name="Elsik C.G."/>
            <person name="Goodisman M.A."/>
            <person name="Liberles D.A."/>
            <person name="Roe R.M."/>
            <person name="Vargo E.L."/>
            <person name="Vilcinskas A."/>
            <person name="Wang J."/>
            <person name="Bornberg-Bauer E."/>
            <person name="Korb J."/>
            <person name="Zhang G."/>
            <person name="Liebig J."/>
        </authorList>
    </citation>
    <scope>NUCLEOTIDE SEQUENCE [LARGE SCALE GENOMIC DNA]</scope>
    <source>
        <tissue evidence="5">Whole organism</tissue>
    </source>
</reference>
<dbReference type="OrthoDB" id="5585231at2759"/>
<dbReference type="GO" id="GO:0035025">
    <property type="term" value="P:positive regulation of Rho protein signal transduction"/>
    <property type="evidence" value="ECO:0007669"/>
    <property type="project" value="TreeGrafter"/>
</dbReference>
<dbReference type="PROSITE" id="PS50010">
    <property type="entry name" value="DH_2"/>
    <property type="match status" value="1"/>
</dbReference>
<dbReference type="GO" id="GO:0035556">
    <property type="term" value="P:intracellular signal transduction"/>
    <property type="evidence" value="ECO:0007669"/>
    <property type="project" value="InterPro"/>
</dbReference>
<dbReference type="PROSITE" id="PS00741">
    <property type="entry name" value="DH_1"/>
    <property type="match status" value="1"/>
</dbReference>
<dbReference type="PANTHER" id="PTHR46006">
    <property type="entry name" value="RHO GUANINE NUCLEOTIDE EXCHANGE FACTOR AT 64C, ISOFORM A"/>
    <property type="match status" value="1"/>
</dbReference>
<feature type="region of interest" description="Disordered" evidence="3">
    <location>
        <begin position="531"/>
        <end position="555"/>
    </location>
</feature>
<dbReference type="AlphaFoldDB" id="A0A067R0G6"/>
<dbReference type="CDD" id="cd00160">
    <property type="entry name" value="RhoGEF"/>
    <property type="match status" value="1"/>
</dbReference>